<dbReference type="GeneID" id="78277063"/>
<dbReference type="Proteomes" id="UP000004736">
    <property type="component" value="Unassembled WGS sequence"/>
</dbReference>
<evidence type="ECO:0000313" key="1">
    <source>
        <dbReference type="EMBL" id="EEW96374.1"/>
    </source>
</evidence>
<dbReference type="AlphaFoldDB" id="C9LR45"/>
<keyword evidence="2" id="KW-1185">Reference proteome</keyword>
<dbReference type="STRING" id="592028.GCWU000321_00313"/>
<organism evidence="1 2">
    <name type="scientific">Dialister invisus DSM 15470</name>
    <dbReference type="NCBI Taxonomy" id="592028"/>
    <lineage>
        <taxon>Bacteria</taxon>
        <taxon>Bacillati</taxon>
        <taxon>Bacillota</taxon>
        <taxon>Negativicutes</taxon>
        <taxon>Veillonellales</taxon>
        <taxon>Veillonellaceae</taxon>
        <taxon>Dialister</taxon>
    </lineage>
</organism>
<comment type="caution">
    <text evidence="1">The sequence shown here is derived from an EMBL/GenBank/DDBJ whole genome shotgun (WGS) entry which is preliminary data.</text>
</comment>
<reference evidence="1" key="1">
    <citation type="submission" date="2009-09" db="EMBL/GenBank/DDBJ databases">
        <authorList>
            <person name="Weinstock G."/>
            <person name="Sodergren E."/>
            <person name="Clifton S."/>
            <person name="Fulton L."/>
            <person name="Fulton B."/>
            <person name="Courtney L."/>
            <person name="Fronick C."/>
            <person name="Harrison M."/>
            <person name="Strong C."/>
            <person name="Farmer C."/>
            <person name="Delahaunty K."/>
            <person name="Markovic C."/>
            <person name="Hall O."/>
            <person name="Minx P."/>
            <person name="Tomlinson C."/>
            <person name="Mitreva M."/>
            <person name="Nelson J."/>
            <person name="Hou S."/>
            <person name="Wollam A."/>
            <person name="Pepin K.H."/>
            <person name="Johnson M."/>
            <person name="Bhonagiri V."/>
            <person name="Nash W.E."/>
            <person name="Warren W."/>
            <person name="Chinwalla A."/>
            <person name="Mardis E.R."/>
            <person name="Wilson R.K."/>
        </authorList>
    </citation>
    <scope>NUCLEOTIDE SEQUENCE [LARGE SCALE GENOMIC DNA]</scope>
    <source>
        <strain evidence="1">DSM 15470</strain>
    </source>
</reference>
<dbReference type="EMBL" id="ACIM02000001">
    <property type="protein sequence ID" value="EEW96374.1"/>
    <property type="molecule type" value="Genomic_DNA"/>
</dbReference>
<sequence>MGGKARKPFPPWQSSRKDDGFNMLSNTLTHSEAFRCLSGKQKSLYLLCMQQLRAVMNPRKIYPSVDQVCRDDTFFLTFSTACNDGLYKVKSESTFRRDMAKLQEVGLIRCISNGKNRRIKSVYQMSSGWQAYKLENTLAK</sequence>
<proteinExistence type="predicted"/>
<dbReference type="eggNOG" id="ENOG50346CC">
    <property type="taxonomic scope" value="Bacteria"/>
</dbReference>
<name>C9LR45_9FIRM</name>
<dbReference type="HOGENOM" id="CLU_1831967_0_0_9"/>
<gene>
    <name evidence="1" type="ORF">GCWU000321_00313</name>
</gene>
<dbReference type="OrthoDB" id="2004168at2"/>
<evidence type="ECO:0008006" key="3">
    <source>
        <dbReference type="Google" id="ProtNLM"/>
    </source>
</evidence>
<accession>C9LR45</accession>
<dbReference type="RefSeq" id="WP_007069307.1">
    <property type="nucleotide sequence ID" value="NZ_GG698602.1"/>
</dbReference>
<protein>
    <recommendedName>
        <fullName evidence="3">Replication initiator protein A domain protein</fullName>
    </recommendedName>
</protein>
<evidence type="ECO:0000313" key="2">
    <source>
        <dbReference type="Proteomes" id="UP000004736"/>
    </source>
</evidence>